<name>A0ABU7G4S9_9ALTE</name>
<dbReference type="InterPro" id="IPR000184">
    <property type="entry name" value="Bac_surfAg_D15"/>
</dbReference>
<sequence length="383" mass="42614">MTRLLFLLTLLSTGVLASSEIVDQPADKAEPGWIDNILDKLGADGGYDSSKLIDFSVLPGPFYNPELSLGVGVSAIGLYQIDENDQVSQTSSLVINGFASINGAVGLTVDNRSFLQEDQWRLYIDGEISDAPDVFYGVGYQQNHQDNNRVDFNHRQFSLRPMLLRRVADSSFIGGGFDFSYAKASDIDPAQSMVDSSLLDSSSSAVGLTLQANYDTRDLVRNPYQGRLLQLDTGWYHPTIGSSDSFQTLSFNYSEYYRLGPRDSVLAWQYKSRFTSGDVPWHMLSTVGGGSALRGYTTGRYRDKQMMMSQVEYRWDLPRRHGLVFWLGAGAVAPSVDEFSSQEILPNAGFGYRFEVKSRVNLRLDMGFGDGESGFYFNVDEAF</sequence>
<evidence type="ECO:0000256" key="3">
    <source>
        <dbReference type="SAM" id="SignalP"/>
    </source>
</evidence>
<dbReference type="EMBL" id="JAYDYW010000007">
    <property type="protein sequence ID" value="MEE1674169.1"/>
    <property type="molecule type" value="Genomic_DNA"/>
</dbReference>
<accession>A0ABU7G4S9</accession>
<feature type="domain" description="Bacterial surface antigen (D15)" evidence="4">
    <location>
        <begin position="138"/>
        <end position="383"/>
    </location>
</feature>
<dbReference type="Proteomes" id="UP001310248">
    <property type="component" value="Unassembled WGS sequence"/>
</dbReference>
<feature type="signal peptide" evidence="3">
    <location>
        <begin position="1"/>
        <end position="17"/>
    </location>
</feature>
<dbReference type="RefSeq" id="WP_329775338.1">
    <property type="nucleotide sequence ID" value="NZ_JAYDYW010000007.1"/>
</dbReference>
<reference evidence="5 6" key="2">
    <citation type="submission" date="2023-12" db="EMBL/GenBank/DDBJ databases">
        <authorList>
            <consortium name="Cladostephus spongiosus"/>
            <person name="Lorente B."/>
            <person name="Cabral C."/>
            <person name="Frias J."/>
            <person name="Faria J."/>
            <person name="Toubarro D."/>
        </authorList>
    </citation>
    <scope>NUCLEOTIDE SEQUENCE [LARGE SCALE GENOMIC DNA]</scope>
    <source>
        <strain evidence="5 6">ZMCS4</strain>
    </source>
</reference>
<feature type="chain" id="PRO_5045215117" evidence="3">
    <location>
        <begin position="18"/>
        <end position="383"/>
    </location>
</feature>
<keyword evidence="3" id="KW-0732">Signal</keyword>
<protein>
    <submittedName>
        <fullName evidence="5">BamA/TamA family outer membrane protein</fullName>
    </submittedName>
</protein>
<evidence type="ECO:0000259" key="4">
    <source>
        <dbReference type="Pfam" id="PF01103"/>
    </source>
</evidence>
<comment type="subcellular location">
    <subcellularLocation>
        <location evidence="1">Membrane</location>
    </subcellularLocation>
</comment>
<evidence type="ECO:0000313" key="5">
    <source>
        <dbReference type="EMBL" id="MEE1674169.1"/>
    </source>
</evidence>
<dbReference type="Pfam" id="PF01103">
    <property type="entry name" value="Omp85"/>
    <property type="match status" value="1"/>
</dbReference>
<keyword evidence="6" id="KW-1185">Reference proteome</keyword>
<organism evidence="5 6">
    <name type="scientific">Agarivorans aestuarii</name>
    <dbReference type="NCBI Taxonomy" id="1563703"/>
    <lineage>
        <taxon>Bacteria</taxon>
        <taxon>Pseudomonadati</taxon>
        <taxon>Pseudomonadota</taxon>
        <taxon>Gammaproteobacteria</taxon>
        <taxon>Alteromonadales</taxon>
        <taxon>Alteromonadaceae</taxon>
        <taxon>Agarivorans</taxon>
    </lineage>
</organism>
<comment type="caution">
    <text evidence="5">The sequence shown here is derived from an EMBL/GenBank/DDBJ whole genome shotgun (WGS) entry which is preliminary data.</text>
</comment>
<dbReference type="Gene3D" id="2.40.160.50">
    <property type="entry name" value="membrane protein fhac: a member of the omp85/tpsb transporter family"/>
    <property type="match status" value="1"/>
</dbReference>
<reference evidence="6" key="1">
    <citation type="submission" date="2023-07" db="EMBL/GenBank/DDBJ databases">
        <title>Draft genome sequence of Agarivorans aestuarii strain ZMCS4, a CAZymes producing bacteria isolated from the marine brown algae Clodostephus spongiosus.</title>
        <authorList>
            <person name="Lorente B."/>
            <person name="Cabral C."/>
            <person name="Frias J."/>
            <person name="Faria J."/>
            <person name="Toubarro D."/>
        </authorList>
    </citation>
    <scope>NUCLEOTIDE SEQUENCE [LARGE SCALE GENOMIC DNA]</scope>
    <source>
        <strain evidence="6">ZMCS4</strain>
    </source>
</reference>
<evidence type="ECO:0000256" key="1">
    <source>
        <dbReference type="ARBA" id="ARBA00004370"/>
    </source>
</evidence>
<keyword evidence="2" id="KW-0472">Membrane</keyword>
<gene>
    <name evidence="5" type="ORF">SNR37_003604</name>
</gene>
<evidence type="ECO:0000313" key="6">
    <source>
        <dbReference type="Proteomes" id="UP001310248"/>
    </source>
</evidence>
<evidence type="ECO:0000256" key="2">
    <source>
        <dbReference type="ARBA" id="ARBA00023136"/>
    </source>
</evidence>
<proteinExistence type="predicted"/>